<dbReference type="AlphaFoldDB" id="A0A934WNV4"/>
<keyword evidence="7" id="KW-0408">Iron</keyword>
<comment type="similarity">
    <text evidence="11">In the N-terminal section; belongs to the FAD-binding oxidoreductase/transferase type 4 family.</text>
</comment>
<dbReference type="InterPro" id="IPR016169">
    <property type="entry name" value="FAD-bd_PCMH_sub2"/>
</dbReference>
<evidence type="ECO:0000256" key="6">
    <source>
        <dbReference type="ARBA" id="ARBA00023002"/>
    </source>
</evidence>
<dbReference type="InterPro" id="IPR004113">
    <property type="entry name" value="FAD-bd_oxidored_4_C"/>
</dbReference>
<dbReference type="GO" id="GO:1903457">
    <property type="term" value="P:lactate catabolic process"/>
    <property type="evidence" value="ECO:0007669"/>
    <property type="project" value="TreeGrafter"/>
</dbReference>
<dbReference type="GO" id="GO:0051990">
    <property type="term" value="F:(R)-2-hydroxyglutarate dehydrogenase activity"/>
    <property type="evidence" value="ECO:0007669"/>
    <property type="project" value="UniProtKB-EC"/>
</dbReference>
<dbReference type="PROSITE" id="PS00198">
    <property type="entry name" value="4FE4S_FER_1"/>
    <property type="match status" value="1"/>
</dbReference>
<dbReference type="EC" id="1.1.99.39" evidence="9"/>
<name>A0A934WNV4_9BURK</name>
<reference evidence="14" key="1">
    <citation type="journal article" date="2012" name="J. Microbiol. Biotechnol.">
        <title>Ramlibacter ginsenosidimutans sp. nov., with ginsenoside-converting activity.</title>
        <authorList>
            <person name="Wang L."/>
            <person name="An D.S."/>
            <person name="Kim S.G."/>
            <person name="Jin F.X."/>
            <person name="Kim S.C."/>
            <person name="Lee S.T."/>
            <person name="Im W.T."/>
        </authorList>
    </citation>
    <scope>NUCLEOTIDE SEQUENCE</scope>
    <source>
        <strain evidence="14">KACC 17527</strain>
    </source>
</reference>
<organism evidence="14 15">
    <name type="scientific">Ramlibacter ginsenosidimutans</name>
    <dbReference type="NCBI Taxonomy" id="502333"/>
    <lineage>
        <taxon>Bacteria</taxon>
        <taxon>Pseudomonadati</taxon>
        <taxon>Pseudomonadota</taxon>
        <taxon>Betaproteobacteria</taxon>
        <taxon>Burkholderiales</taxon>
        <taxon>Comamonadaceae</taxon>
        <taxon>Ramlibacter</taxon>
    </lineage>
</organism>
<comment type="catalytic activity">
    <reaction evidence="10">
        <text>(R)-2-hydroxyglutarate + A = 2-oxoglutarate + AH2</text>
        <dbReference type="Rhea" id="RHEA:38295"/>
        <dbReference type="ChEBI" id="CHEBI:13193"/>
        <dbReference type="ChEBI" id="CHEBI:15801"/>
        <dbReference type="ChEBI" id="CHEBI:16810"/>
        <dbReference type="ChEBI" id="CHEBI:17499"/>
        <dbReference type="EC" id="1.1.99.39"/>
    </reaction>
    <physiologicalReaction direction="left-to-right" evidence="10">
        <dbReference type="Rhea" id="RHEA:38296"/>
    </physiologicalReaction>
</comment>
<dbReference type="GO" id="GO:0051539">
    <property type="term" value="F:4 iron, 4 sulfur cluster binding"/>
    <property type="evidence" value="ECO:0007669"/>
    <property type="project" value="UniProtKB-KW"/>
</dbReference>
<accession>A0A934WNV4</accession>
<keyword evidence="8" id="KW-0411">Iron-sulfur</keyword>
<evidence type="ECO:0000256" key="2">
    <source>
        <dbReference type="ARBA" id="ARBA00022485"/>
    </source>
</evidence>
<evidence type="ECO:0000256" key="3">
    <source>
        <dbReference type="ARBA" id="ARBA00022630"/>
    </source>
</evidence>
<keyword evidence="3" id="KW-0285">Flavoprotein</keyword>
<gene>
    <name evidence="14" type="ORF">JJB11_17705</name>
</gene>
<dbReference type="GO" id="GO:0004458">
    <property type="term" value="F:D-lactate dehydrogenase (cytochrome) activity"/>
    <property type="evidence" value="ECO:0007669"/>
    <property type="project" value="TreeGrafter"/>
</dbReference>
<keyword evidence="5" id="KW-0274">FAD</keyword>
<dbReference type="EMBL" id="JAEPWM010000008">
    <property type="protein sequence ID" value="MBK6007938.1"/>
    <property type="molecule type" value="Genomic_DNA"/>
</dbReference>
<dbReference type="GO" id="GO:0071949">
    <property type="term" value="F:FAD binding"/>
    <property type="evidence" value="ECO:0007669"/>
    <property type="project" value="InterPro"/>
</dbReference>
<dbReference type="InterPro" id="IPR017900">
    <property type="entry name" value="4Fe4S_Fe_S_CS"/>
</dbReference>
<dbReference type="PANTHER" id="PTHR11748">
    <property type="entry name" value="D-LACTATE DEHYDROGENASE"/>
    <property type="match status" value="1"/>
</dbReference>
<comment type="cofactor">
    <cofactor evidence="1">
        <name>FAD</name>
        <dbReference type="ChEBI" id="CHEBI:57692"/>
    </cofactor>
</comment>
<dbReference type="Gene3D" id="1.10.45.10">
    <property type="entry name" value="Vanillyl-alcohol Oxidase, Chain A, domain 4"/>
    <property type="match status" value="1"/>
</dbReference>
<dbReference type="Proteomes" id="UP000630528">
    <property type="component" value="Unassembled WGS sequence"/>
</dbReference>
<dbReference type="Pfam" id="PF01565">
    <property type="entry name" value="FAD_binding_4"/>
    <property type="match status" value="1"/>
</dbReference>
<keyword evidence="4" id="KW-0479">Metal-binding</keyword>
<evidence type="ECO:0000256" key="11">
    <source>
        <dbReference type="ARBA" id="ARBA00060924"/>
    </source>
</evidence>
<proteinExistence type="inferred from homology"/>
<dbReference type="Gene3D" id="3.30.465.10">
    <property type="match status" value="1"/>
</dbReference>
<protein>
    <recommendedName>
        <fullName evidence="12">D-2-hydroxyglutarate dehydrogenase</fullName>
        <ecNumber evidence="9">1.1.99.39</ecNumber>
    </recommendedName>
</protein>
<evidence type="ECO:0000256" key="7">
    <source>
        <dbReference type="ARBA" id="ARBA00023004"/>
    </source>
</evidence>
<feature type="domain" description="FAD-binding PCMH-type" evidence="13">
    <location>
        <begin position="49"/>
        <end position="281"/>
    </location>
</feature>
<dbReference type="SUPFAM" id="SSF55103">
    <property type="entry name" value="FAD-linked oxidases, C-terminal domain"/>
    <property type="match status" value="1"/>
</dbReference>
<keyword evidence="15" id="KW-1185">Reference proteome</keyword>
<dbReference type="InterPro" id="IPR016164">
    <property type="entry name" value="FAD-linked_Oxase-like_C"/>
</dbReference>
<dbReference type="SUPFAM" id="SSF46548">
    <property type="entry name" value="alpha-helical ferredoxin"/>
    <property type="match status" value="1"/>
</dbReference>
<dbReference type="InterPro" id="IPR016171">
    <property type="entry name" value="Vanillyl_alc_oxidase_C-sub2"/>
</dbReference>
<dbReference type="Pfam" id="PF02913">
    <property type="entry name" value="FAD-oxidase_C"/>
    <property type="match status" value="1"/>
</dbReference>
<dbReference type="InterPro" id="IPR006094">
    <property type="entry name" value="Oxid_FAD_bind_N"/>
</dbReference>
<evidence type="ECO:0000256" key="1">
    <source>
        <dbReference type="ARBA" id="ARBA00001974"/>
    </source>
</evidence>
<dbReference type="GO" id="GO:0008720">
    <property type="term" value="F:D-lactate dehydrogenase (NAD+) activity"/>
    <property type="evidence" value="ECO:0007669"/>
    <property type="project" value="TreeGrafter"/>
</dbReference>
<evidence type="ECO:0000256" key="8">
    <source>
        <dbReference type="ARBA" id="ARBA00023014"/>
    </source>
</evidence>
<reference evidence="14" key="2">
    <citation type="submission" date="2021-01" db="EMBL/GenBank/DDBJ databases">
        <authorList>
            <person name="Kang M."/>
        </authorList>
    </citation>
    <scope>NUCLEOTIDE SEQUENCE</scope>
    <source>
        <strain evidence="14">KACC 17527</strain>
    </source>
</reference>
<dbReference type="PANTHER" id="PTHR11748:SF119">
    <property type="entry name" value="D-2-HYDROXYGLUTARATE DEHYDROGENASE"/>
    <property type="match status" value="1"/>
</dbReference>
<keyword evidence="6" id="KW-0560">Oxidoreductase</keyword>
<dbReference type="InterPro" id="IPR016166">
    <property type="entry name" value="FAD-bd_PCMH"/>
</dbReference>
<sequence length="1039" mass="114408">MIPRLPAHDLAALPLAAEFLAELRLRGFEGDIAQDAANRTVFATDNSIYQLPPQAIVFPRHQPDVVRIAKLAADPRFQSLALTPRGGGTGTNGQSLTNGISVDLSRHMNAILEINAEKGWARVQAGVVKDQLNDAVRAHGLFFAPELSPSNRATIGGMIATDASGQGSMLYGKTRDHVLELQAVLMDGTAWHSRPMSERELEAAKRREDRIGAIHRLLDRIRVEDAALIEERFPKLNRCVTGYDLVHLCDCEGRFNLSSVLCGAEGSLAFITEAKVRLVPIPKFTAVLNIRYDSFDAALRDANTLMKLEAASSETVDATVLALARQDAIWLKVKDYFPDDAQGPAQGVNLVEFLAPDETALADKIARVEALMAAQGTAAGRRGYTVARGETAASAIWSMRKKSVGLLGNLQGEQRPVPFVEDTVVPPEHLADYIREFRAALDSRGLKYGMFGHVDAGCLHVRPALDMKDPQQERMVREITDEVFALTRKYRGVLWGEHGKGFRSEYAPEFFGPLYPRLQKIKAAFDPHNQLNPGKIAAPPGRELVRLDGVPTRGQADRQIPIAIRRANDDSLHCNGNAACFNYDPDDAMCPSWKATRDRRHSPKGRASLMREWLRRLAVEGRDPADEAARLRARRPLARVLAAPRRAWTTWQALVGDDFSREVKEAMDGCLACKSCVGQCPIKVDVPAFRSRFLEVYHGRYARPLKDYLVAALERSLPHAARFPRLANALTQNGIAVAALRLAGLVAVPALSTTDFEAALAHLGVRRASPDALKVLSAEEIRRSVVVVQDAFTTHYDAQVVLDFLELLTRLGFRPWLAPFLPNGKPQHVLGFLGEFERTAAANARMLRELAATGVDLVGVDPSMTLTYRAEYVKALGKESAPRVALPQEWLAAHLQALPERPVDGTHRWAVAPHCTERTNAPEAVADWTEVFRRVGLTVEVVQAGCCGMAGLYGHERVHRTTSQEIYGLSWARIVAERGGNGRLLATGYSCRCQANLIDAVRLPHPLQVLSQTLKEPVPELPVRLAPPLVERAERHEEA</sequence>
<comment type="caution">
    <text evidence="14">The sequence shown here is derived from an EMBL/GenBank/DDBJ whole genome shotgun (WGS) entry which is preliminary data.</text>
</comment>
<dbReference type="PROSITE" id="PS51387">
    <property type="entry name" value="FAD_PCMH"/>
    <property type="match status" value="1"/>
</dbReference>
<evidence type="ECO:0000256" key="10">
    <source>
        <dbReference type="ARBA" id="ARBA00051291"/>
    </source>
</evidence>
<evidence type="ECO:0000259" key="13">
    <source>
        <dbReference type="PROSITE" id="PS51387"/>
    </source>
</evidence>
<evidence type="ECO:0000256" key="4">
    <source>
        <dbReference type="ARBA" id="ARBA00022723"/>
    </source>
</evidence>
<keyword evidence="2" id="KW-0004">4Fe-4S</keyword>
<evidence type="ECO:0000256" key="12">
    <source>
        <dbReference type="ARBA" id="ARBA00067680"/>
    </source>
</evidence>
<evidence type="ECO:0000256" key="9">
    <source>
        <dbReference type="ARBA" id="ARBA00039003"/>
    </source>
</evidence>
<evidence type="ECO:0000256" key="5">
    <source>
        <dbReference type="ARBA" id="ARBA00022827"/>
    </source>
</evidence>
<dbReference type="FunFam" id="3.30.70.2740:FF:000003">
    <property type="entry name" value="Oxidoreductase, FAD-binding, putative"/>
    <property type="match status" value="1"/>
</dbReference>
<evidence type="ECO:0000313" key="14">
    <source>
        <dbReference type="EMBL" id="MBK6007938.1"/>
    </source>
</evidence>
<dbReference type="RefSeq" id="WP_201174399.1">
    <property type="nucleotide sequence ID" value="NZ_JAEPWM010000008.1"/>
</dbReference>
<dbReference type="GO" id="GO:0046872">
    <property type="term" value="F:metal ion binding"/>
    <property type="evidence" value="ECO:0007669"/>
    <property type="project" value="UniProtKB-KW"/>
</dbReference>
<dbReference type="InterPro" id="IPR036318">
    <property type="entry name" value="FAD-bd_PCMH-like_sf"/>
</dbReference>
<evidence type="ECO:0000313" key="15">
    <source>
        <dbReference type="Proteomes" id="UP000630528"/>
    </source>
</evidence>
<dbReference type="Gene3D" id="3.30.70.2740">
    <property type="match status" value="1"/>
</dbReference>
<dbReference type="SUPFAM" id="SSF56176">
    <property type="entry name" value="FAD-binding/transporter-associated domain-like"/>
    <property type="match status" value="1"/>
</dbReference>